<dbReference type="GeneID" id="71993381"/>
<gene>
    <name evidence="2" type="ORF">CLAFUR5_13503</name>
</gene>
<sequence>MCLATPHSHRRFRTFILAPGSWPDILLLTSHLSRLVFARLVPPPTLDIYHILSPSPSAIKGMATTCTLSSPQKRKASSDSSIDRRPTPESTYSSSHAASLASQQQPKWHDLMMRDAPAPSDYERMKRHDSAQRRIKNFIFSDNDIDWRSIPVIEDTPYNHSVLEHRQDLRCKASRQYLQEVLHTFRKPKLDDITSSDDGMVTIDGEEMVDMIG</sequence>
<feature type="region of interest" description="Disordered" evidence="1">
    <location>
        <begin position="66"/>
        <end position="110"/>
    </location>
</feature>
<dbReference type="AlphaFoldDB" id="A0A9Q8PLJ9"/>
<organism evidence="2 3">
    <name type="scientific">Passalora fulva</name>
    <name type="common">Tomato leaf mold</name>
    <name type="synonym">Cladosporium fulvum</name>
    <dbReference type="NCBI Taxonomy" id="5499"/>
    <lineage>
        <taxon>Eukaryota</taxon>
        <taxon>Fungi</taxon>
        <taxon>Dikarya</taxon>
        <taxon>Ascomycota</taxon>
        <taxon>Pezizomycotina</taxon>
        <taxon>Dothideomycetes</taxon>
        <taxon>Dothideomycetidae</taxon>
        <taxon>Mycosphaerellales</taxon>
        <taxon>Mycosphaerellaceae</taxon>
        <taxon>Fulvia</taxon>
    </lineage>
</organism>
<evidence type="ECO:0000313" key="2">
    <source>
        <dbReference type="EMBL" id="UJO24771.1"/>
    </source>
</evidence>
<protein>
    <submittedName>
        <fullName evidence="2">Uncharacterized protein</fullName>
    </submittedName>
</protein>
<name>A0A9Q8PLJ9_PASFU</name>
<evidence type="ECO:0000256" key="1">
    <source>
        <dbReference type="SAM" id="MobiDB-lite"/>
    </source>
</evidence>
<dbReference type="Proteomes" id="UP000756132">
    <property type="component" value="Chromosome 12"/>
</dbReference>
<reference evidence="2" key="2">
    <citation type="journal article" date="2022" name="Microb. Genom.">
        <title>A chromosome-scale genome assembly of the tomato pathogen Cladosporium fulvum reveals a compartmentalized genome architecture and the presence of a dispensable chromosome.</title>
        <authorList>
            <person name="Zaccaron A.Z."/>
            <person name="Chen L.H."/>
            <person name="Samaras A."/>
            <person name="Stergiopoulos I."/>
        </authorList>
    </citation>
    <scope>NUCLEOTIDE SEQUENCE</scope>
    <source>
        <strain evidence="2">Race5_Kim</strain>
    </source>
</reference>
<proteinExistence type="predicted"/>
<dbReference type="OrthoDB" id="3644902at2759"/>
<reference evidence="2" key="1">
    <citation type="submission" date="2021-12" db="EMBL/GenBank/DDBJ databases">
        <authorList>
            <person name="Zaccaron A."/>
            <person name="Stergiopoulos I."/>
        </authorList>
    </citation>
    <scope>NUCLEOTIDE SEQUENCE</scope>
    <source>
        <strain evidence="2">Race5_Kim</strain>
    </source>
</reference>
<dbReference type="RefSeq" id="XP_047769137.1">
    <property type="nucleotide sequence ID" value="XM_047912651.1"/>
</dbReference>
<dbReference type="KEGG" id="ffu:CLAFUR5_13503"/>
<evidence type="ECO:0000313" key="3">
    <source>
        <dbReference type="Proteomes" id="UP000756132"/>
    </source>
</evidence>
<keyword evidence="3" id="KW-1185">Reference proteome</keyword>
<dbReference type="EMBL" id="CP090174">
    <property type="protein sequence ID" value="UJO24771.1"/>
    <property type="molecule type" value="Genomic_DNA"/>
</dbReference>
<feature type="compositionally biased region" description="Low complexity" evidence="1">
    <location>
        <begin position="93"/>
        <end position="105"/>
    </location>
</feature>
<accession>A0A9Q8PLJ9</accession>